<evidence type="ECO:0000313" key="2">
    <source>
        <dbReference type="Proteomes" id="UP001596303"/>
    </source>
</evidence>
<dbReference type="SUPFAM" id="SSF52266">
    <property type="entry name" value="SGNH hydrolase"/>
    <property type="match status" value="1"/>
</dbReference>
<dbReference type="EMBL" id="JBHSSW010000008">
    <property type="protein sequence ID" value="MFC6197797.1"/>
    <property type="molecule type" value="Genomic_DNA"/>
</dbReference>
<reference evidence="2" key="1">
    <citation type="journal article" date="2019" name="Int. J. Syst. Evol. Microbiol.">
        <title>The Global Catalogue of Microorganisms (GCM) 10K type strain sequencing project: providing services to taxonomists for standard genome sequencing and annotation.</title>
        <authorList>
            <consortium name="The Broad Institute Genomics Platform"/>
            <consortium name="The Broad Institute Genome Sequencing Center for Infectious Disease"/>
            <person name="Wu L."/>
            <person name="Ma J."/>
        </authorList>
    </citation>
    <scope>NUCLEOTIDE SEQUENCE [LARGE SCALE GENOMIC DNA]</scope>
    <source>
        <strain evidence="2">CGMCC-1.15741</strain>
    </source>
</reference>
<sequence length="773" mass="84038">MALRTVSDPPSEADMDRLGENLDATEAVVDSEDDTILTPGGKTRYTLAGLYNVWRALTAAVSFTTETAMGDDIANQEVGQWAYTEDTMKFWFKADASNWKELSFSSLVDTDNYVDASITLEKLASAAQDALKSRANHTGTQAISTVSGLQDALSGLEFAVDASTLESLEQAGAPRAVVKDTLYRGGLAYPFFIGDREVGGFDTDGLLKGARANEVFVEDDYLFSEPRALLIGPDDELLFDRDDYGRLDFVRADEEKIIEDGLRENDDLLRPLIGPMGHVLFGIDPVSGRVHGQRIKQDFQDQLNAEGAEPGFTAYNEFMSLENHVMVVSPEASGQVTPAGANYYVDRHLATSWIGRSDVTGSVEVVKGLYKPDSYPTRFAVSSDNVLEINLIVGQSNARASNGLPALTTTPPQPLRAFMFEMTNPSRGPSDTALASGDIDDIQPSYEVDAEGHGTAFMAHYLDALDDADISSPLQIQMNSSKGGESITSMIETAGSGQSNVLYENVEFYFSEIARICKIRGLQPRLSTVRPIHGERDAQDVMTREQYLDYHLQWYWMINRFARKYFYQVDDPLWIVPNLSLIADDGTGEEIIFAQQDFVATSGVNAIMDGPTYWVPFDDQLHRNNVGHRLLAEQAARAAYEHLHNGGWTDLQVASETASASTAVTIPLTGQGGGTVTFDTTTVSAQTNYGVALRNDANGASITSVTTDGTDLTVNFDTAPSSGSQITYALTDLSPVNPGPGAKGNIKATSTDTGHLSGSTLDRWCRAFVVTLQ</sequence>
<protein>
    <submittedName>
        <fullName evidence="1">Uncharacterized protein</fullName>
    </submittedName>
</protein>
<evidence type="ECO:0000313" key="1">
    <source>
        <dbReference type="EMBL" id="MFC6197797.1"/>
    </source>
</evidence>
<dbReference type="Proteomes" id="UP001596303">
    <property type="component" value="Unassembled WGS sequence"/>
</dbReference>
<name>A0ABW1S979_9PROT</name>
<organism evidence="1 2">
    <name type="scientific">Ponticaulis profundi</name>
    <dbReference type="NCBI Taxonomy" id="2665222"/>
    <lineage>
        <taxon>Bacteria</taxon>
        <taxon>Pseudomonadati</taxon>
        <taxon>Pseudomonadota</taxon>
        <taxon>Alphaproteobacteria</taxon>
        <taxon>Hyphomonadales</taxon>
        <taxon>Hyphomonadaceae</taxon>
        <taxon>Ponticaulis</taxon>
    </lineage>
</organism>
<keyword evidence="2" id="KW-1185">Reference proteome</keyword>
<proteinExistence type="predicted"/>
<comment type="caution">
    <text evidence="1">The sequence shown here is derived from an EMBL/GenBank/DDBJ whole genome shotgun (WGS) entry which is preliminary data.</text>
</comment>
<accession>A0ABW1S979</accession>
<gene>
    <name evidence="1" type="ORF">ACFQDM_06895</name>
</gene>